<evidence type="ECO:0000256" key="1">
    <source>
        <dbReference type="ARBA" id="ARBA00004162"/>
    </source>
</evidence>
<comment type="subcellular location">
    <subcellularLocation>
        <location evidence="1">Cell membrane</location>
        <topology evidence="1">Single-pass membrane protein</topology>
    </subcellularLocation>
</comment>
<evidence type="ECO:0000313" key="11">
    <source>
        <dbReference type="EMBL" id="AOY75679.1"/>
    </source>
</evidence>
<dbReference type="Gene3D" id="3.30.1330.60">
    <property type="entry name" value="OmpA-like domain"/>
    <property type="match status" value="1"/>
</dbReference>
<dbReference type="PROSITE" id="PS51123">
    <property type="entry name" value="OMPA_2"/>
    <property type="match status" value="1"/>
</dbReference>
<dbReference type="InterPro" id="IPR006665">
    <property type="entry name" value="OmpA-like"/>
</dbReference>
<comment type="similarity">
    <text evidence="2">Belongs to the MotB family.</text>
</comment>
<keyword evidence="5 9" id="KW-1133">Transmembrane helix</keyword>
<dbReference type="Pfam" id="PF13677">
    <property type="entry name" value="MotB_plug"/>
    <property type="match status" value="1"/>
</dbReference>
<accession>A0ABM6ES50</accession>
<evidence type="ECO:0000256" key="9">
    <source>
        <dbReference type="SAM" id="Phobius"/>
    </source>
</evidence>
<evidence type="ECO:0000259" key="10">
    <source>
        <dbReference type="PROSITE" id="PS51123"/>
    </source>
</evidence>
<evidence type="ECO:0000256" key="2">
    <source>
        <dbReference type="ARBA" id="ARBA00008914"/>
    </source>
</evidence>
<evidence type="ECO:0000313" key="12">
    <source>
        <dbReference type="Proteomes" id="UP000177894"/>
    </source>
</evidence>
<keyword evidence="12" id="KW-1185">Reference proteome</keyword>
<proteinExistence type="inferred from homology"/>
<evidence type="ECO:0000256" key="5">
    <source>
        <dbReference type="ARBA" id="ARBA00022989"/>
    </source>
</evidence>
<dbReference type="EMBL" id="CP017603">
    <property type="protein sequence ID" value="AOY75679.1"/>
    <property type="molecule type" value="Genomic_DNA"/>
</dbReference>
<feature type="transmembrane region" description="Helical" evidence="9">
    <location>
        <begin position="21"/>
        <end position="46"/>
    </location>
</feature>
<evidence type="ECO:0000256" key="4">
    <source>
        <dbReference type="ARBA" id="ARBA00022692"/>
    </source>
</evidence>
<dbReference type="InterPro" id="IPR050330">
    <property type="entry name" value="Bact_OuterMem_StrucFunc"/>
</dbReference>
<dbReference type="Proteomes" id="UP000177894">
    <property type="component" value="Chromosome"/>
</dbReference>
<dbReference type="PANTHER" id="PTHR30329:SF21">
    <property type="entry name" value="LIPOPROTEIN YIAD-RELATED"/>
    <property type="match status" value="1"/>
</dbReference>
<reference evidence="11 12" key="1">
    <citation type="submission" date="2016-10" db="EMBL/GenBank/DDBJ databases">
        <title>Complete Genome Sequence of Acetogen Clostridium formicoaceticum ATCC 27076.</title>
        <authorList>
            <person name="Bao T."/>
            <person name="Cheng C."/>
            <person name="Zhao J."/>
            <person name="Yang S.-T."/>
            <person name="Wang J."/>
            <person name="Wang M."/>
        </authorList>
    </citation>
    <scope>NUCLEOTIDE SEQUENCE [LARGE SCALE GENOMIC DNA]</scope>
    <source>
        <strain evidence="11 12">ATCC 27076</strain>
    </source>
</reference>
<dbReference type="InterPro" id="IPR036737">
    <property type="entry name" value="OmpA-like_sf"/>
</dbReference>
<dbReference type="PANTHER" id="PTHR30329">
    <property type="entry name" value="STATOR ELEMENT OF FLAGELLAR MOTOR COMPLEX"/>
    <property type="match status" value="1"/>
</dbReference>
<feature type="domain" description="OmpA-like" evidence="10">
    <location>
        <begin position="129"/>
        <end position="248"/>
    </location>
</feature>
<keyword evidence="3" id="KW-1003">Cell membrane</keyword>
<feature type="coiled-coil region" evidence="8">
    <location>
        <begin position="58"/>
        <end position="116"/>
    </location>
</feature>
<gene>
    <name evidence="11" type="ORF">BJL90_07085</name>
</gene>
<dbReference type="Pfam" id="PF00691">
    <property type="entry name" value="OmpA"/>
    <property type="match status" value="1"/>
</dbReference>
<keyword evidence="8" id="KW-0175">Coiled coil</keyword>
<organism evidence="11 12">
    <name type="scientific">Clostridium formicaceticum</name>
    <dbReference type="NCBI Taxonomy" id="1497"/>
    <lineage>
        <taxon>Bacteria</taxon>
        <taxon>Bacillati</taxon>
        <taxon>Bacillota</taxon>
        <taxon>Clostridia</taxon>
        <taxon>Eubacteriales</taxon>
        <taxon>Clostridiaceae</taxon>
        <taxon>Clostridium</taxon>
    </lineage>
</organism>
<dbReference type="InterPro" id="IPR025713">
    <property type="entry name" value="MotB-like_N_dom"/>
</dbReference>
<evidence type="ECO:0000256" key="7">
    <source>
        <dbReference type="PROSITE-ProRule" id="PRU00473"/>
    </source>
</evidence>
<sequence>MKGTISSMSSKYKNKKPEIEFSNNWIITYSDMITIVLCFFIIFFIFTAEETSLLHDIKAALSSEVEDLSSQVDELSKENEVLKNQNLSLAALLFGLEDIEVDIQQSQEEFIAYLREQDLLDQVNIIQNDTGLLIRFKDGILFPSGRADLSEEGHIVLNHIGERLQKIDNKIIVAGYTDNLPINTSVYPSNWELSVARAINVAKVLIEEKSVAEERISVSGFGENHPIASNATAEGRASNRRIEITILH</sequence>
<keyword evidence="6 7" id="KW-0472">Membrane</keyword>
<evidence type="ECO:0000256" key="8">
    <source>
        <dbReference type="SAM" id="Coils"/>
    </source>
</evidence>
<evidence type="ECO:0000256" key="6">
    <source>
        <dbReference type="ARBA" id="ARBA00023136"/>
    </source>
</evidence>
<protein>
    <recommendedName>
        <fullName evidence="10">OmpA-like domain-containing protein</fullName>
    </recommendedName>
</protein>
<dbReference type="SUPFAM" id="SSF103088">
    <property type="entry name" value="OmpA-like"/>
    <property type="match status" value="1"/>
</dbReference>
<dbReference type="CDD" id="cd07185">
    <property type="entry name" value="OmpA_C-like"/>
    <property type="match status" value="1"/>
</dbReference>
<keyword evidence="4 9" id="KW-0812">Transmembrane</keyword>
<evidence type="ECO:0000256" key="3">
    <source>
        <dbReference type="ARBA" id="ARBA00022475"/>
    </source>
</evidence>
<name>A0ABM6ES50_9CLOT</name>